<dbReference type="AlphaFoldDB" id="A0ABD3BN89"/>
<reference evidence="2" key="1">
    <citation type="journal article" date="2024" name="IScience">
        <title>Strigolactones Initiate the Formation of Haustorium-like Structures in Castilleja.</title>
        <authorList>
            <person name="Buerger M."/>
            <person name="Peterson D."/>
            <person name="Chory J."/>
        </authorList>
    </citation>
    <scope>NUCLEOTIDE SEQUENCE [LARGE SCALE GENOMIC DNA]</scope>
</reference>
<accession>A0ABD3BN89</accession>
<name>A0ABD3BN89_9LAMI</name>
<keyword evidence="2" id="KW-1185">Reference proteome</keyword>
<gene>
    <name evidence="1" type="ORF">CASFOL_037404</name>
</gene>
<protein>
    <submittedName>
        <fullName evidence="1">Uncharacterized protein</fullName>
    </submittedName>
</protein>
<dbReference type="Proteomes" id="UP001632038">
    <property type="component" value="Unassembled WGS sequence"/>
</dbReference>
<dbReference type="EMBL" id="JAVIJP010000078">
    <property type="protein sequence ID" value="KAL3618742.1"/>
    <property type="molecule type" value="Genomic_DNA"/>
</dbReference>
<evidence type="ECO:0000313" key="1">
    <source>
        <dbReference type="EMBL" id="KAL3618742.1"/>
    </source>
</evidence>
<comment type="caution">
    <text evidence="1">The sequence shown here is derived from an EMBL/GenBank/DDBJ whole genome shotgun (WGS) entry which is preliminary data.</text>
</comment>
<sequence>MHRFRDLFEIANDINVDNFQLLDVIDRVVSYQKPTFVSKLSTRRMDFRIANTE</sequence>
<proteinExistence type="predicted"/>
<evidence type="ECO:0000313" key="2">
    <source>
        <dbReference type="Proteomes" id="UP001632038"/>
    </source>
</evidence>
<organism evidence="1 2">
    <name type="scientific">Castilleja foliolosa</name>
    <dbReference type="NCBI Taxonomy" id="1961234"/>
    <lineage>
        <taxon>Eukaryota</taxon>
        <taxon>Viridiplantae</taxon>
        <taxon>Streptophyta</taxon>
        <taxon>Embryophyta</taxon>
        <taxon>Tracheophyta</taxon>
        <taxon>Spermatophyta</taxon>
        <taxon>Magnoliopsida</taxon>
        <taxon>eudicotyledons</taxon>
        <taxon>Gunneridae</taxon>
        <taxon>Pentapetalae</taxon>
        <taxon>asterids</taxon>
        <taxon>lamiids</taxon>
        <taxon>Lamiales</taxon>
        <taxon>Orobanchaceae</taxon>
        <taxon>Pedicularideae</taxon>
        <taxon>Castillejinae</taxon>
        <taxon>Castilleja</taxon>
    </lineage>
</organism>